<dbReference type="Proteomes" id="UP001280121">
    <property type="component" value="Unassembled WGS sequence"/>
</dbReference>
<evidence type="ECO:0000313" key="2">
    <source>
        <dbReference type="Proteomes" id="UP001280121"/>
    </source>
</evidence>
<evidence type="ECO:0000313" key="1">
    <source>
        <dbReference type="EMBL" id="KAK2645982.1"/>
    </source>
</evidence>
<organism evidence="1 2">
    <name type="scientific">Dipteronia dyeriana</name>
    <dbReference type="NCBI Taxonomy" id="168575"/>
    <lineage>
        <taxon>Eukaryota</taxon>
        <taxon>Viridiplantae</taxon>
        <taxon>Streptophyta</taxon>
        <taxon>Embryophyta</taxon>
        <taxon>Tracheophyta</taxon>
        <taxon>Spermatophyta</taxon>
        <taxon>Magnoliopsida</taxon>
        <taxon>eudicotyledons</taxon>
        <taxon>Gunneridae</taxon>
        <taxon>Pentapetalae</taxon>
        <taxon>rosids</taxon>
        <taxon>malvids</taxon>
        <taxon>Sapindales</taxon>
        <taxon>Sapindaceae</taxon>
        <taxon>Hippocastanoideae</taxon>
        <taxon>Acereae</taxon>
        <taxon>Dipteronia</taxon>
    </lineage>
</organism>
<gene>
    <name evidence="1" type="ORF">Ddye_021177</name>
</gene>
<keyword evidence="2" id="KW-1185">Reference proteome</keyword>
<dbReference type="AlphaFoldDB" id="A0AAD9U1A7"/>
<protein>
    <submittedName>
        <fullName evidence="1">Uncharacterized protein</fullName>
    </submittedName>
</protein>
<dbReference type="EMBL" id="JANJYI010000006">
    <property type="protein sequence ID" value="KAK2645982.1"/>
    <property type="molecule type" value="Genomic_DNA"/>
</dbReference>
<reference evidence="1" key="1">
    <citation type="journal article" date="2023" name="Plant J.">
        <title>Genome sequences and population genomics provide insights into the demographic history, inbreeding, and mutation load of two 'living fossil' tree species of Dipteronia.</title>
        <authorList>
            <person name="Feng Y."/>
            <person name="Comes H.P."/>
            <person name="Chen J."/>
            <person name="Zhu S."/>
            <person name="Lu R."/>
            <person name="Zhang X."/>
            <person name="Li P."/>
            <person name="Qiu J."/>
            <person name="Olsen K.M."/>
            <person name="Qiu Y."/>
        </authorList>
    </citation>
    <scope>NUCLEOTIDE SEQUENCE</scope>
    <source>
        <strain evidence="1">KIB01</strain>
    </source>
</reference>
<proteinExistence type="predicted"/>
<name>A0AAD9U1A7_9ROSI</name>
<accession>A0AAD9U1A7</accession>
<sequence length="103" mass="11837">MTGPEKDGLLAESVDEVVTSFNKMHLQYGSMASYFADSVCKLATEVIHCRQRILVLDNTIKSKESQIQKRDVKLMERDNSIRVHELDRELLERNVNELNSEKA</sequence>
<comment type="caution">
    <text evidence="1">The sequence shown here is derived from an EMBL/GenBank/DDBJ whole genome shotgun (WGS) entry which is preliminary data.</text>
</comment>